<comment type="caution">
    <text evidence="5">The sequence shown here is derived from an EMBL/GenBank/DDBJ whole genome shotgun (WGS) entry which is preliminary data.</text>
</comment>
<evidence type="ECO:0000256" key="4">
    <source>
        <dbReference type="ARBA" id="ARBA00023004"/>
    </source>
</evidence>
<keyword evidence="4" id="KW-0408">Iron</keyword>
<accession>A0A9N9PK19</accession>
<evidence type="ECO:0000256" key="3">
    <source>
        <dbReference type="ARBA" id="ARBA00023002"/>
    </source>
</evidence>
<keyword evidence="2" id="KW-0479">Metal-binding</keyword>
<name>A0A9N9PK19_9GLOM</name>
<evidence type="ECO:0000256" key="2">
    <source>
        <dbReference type="ARBA" id="ARBA00022723"/>
    </source>
</evidence>
<dbReference type="GO" id="GO:0020037">
    <property type="term" value="F:heme binding"/>
    <property type="evidence" value="ECO:0007669"/>
    <property type="project" value="InterPro"/>
</dbReference>
<dbReference type="SUPFAM" id="SSF48264">
    <property type="entry name" value="Cytochrome P450"/>
    <property type="match status" value="1"/>
</dbReference>
<sequence length="133" mass="15960">HLFQGKNFRDLIYKSVIGKSNVVINILKKYADNEKPIDLQDLFYRFTMDTFGDMSFGVDFGCLTHPEEKSQFVTNFDFAQDIMFERYGRPFWKFIEKYSEKGRNMRKACKYIDDYVYNMINNHKSELEIEKKS</sequence>
<dbReference type="Proteomes" id="UP000789405">
    <property type="component" value="Unassembled WGS sequence"/>
</dbReference>
<dbReference type="Pfam" id="PF00067">
    <property type="entry name" value="p450"/>
    <property type="match status" value="1"/>
</dbReference>
<gene>
    <name evidence="5" type="ORF">DERYTH_LOCUS28434</name>
</gene>
<dbReference type="EMBL" id="CAJVPY010070949">
    <property type="protein sequence ID" value="CAG8828166.1"/>
    <property type="molecule type" value="Genomic_DNA"/>
</dbReference>
<dbReference type="GO" id="GO:0005506">
    <property type="term" value="F:iron ion binding"/>
    <property type="evidence" value="ECO:0007669"/>
    <property type="project" value="InterPro"/>
</dbReference>
<evidence type="ECO:0000313" key="6">
    <source>
        <dbReference type="Proteomes" id="UP000789405"/>
    </source>
</evidence>
<organism evidence="5 6">
    <name type="scientific">Dentiscutata erythropus</name>
    <dbReference type="NCBI Taxonomy" id="1348616"/>
    <lineage>
        <taxon>Eukaryota</taxon>
        <taxon>Fungi</taxon>
        <taxon>Fungi incertae sedis</taxon>
        <taxon>Mucoromycota</taxon>
        <taxon>Glomeromycotina</taxon>
        <taxon>Glomeromycetes</taxon>
        <taxon>Diversisporales</taxon>
        <taxon>Gigasporaceae</taxon>
        <taxon>Dentiscutata</taxon>
    </lineage>
</organism>
<reference evidence="5" key="1">
    <citation type="submission" date="2021-06" db="EMBL/GenBank/DDBJ databases">
        <authorList>
            <person name="Kallberg Y."/>
            <person name="Tangrot J."/>
            <person name="Rosling A."/>
        </authorList>
    </citation>
    <scope>NUCLEOTIDE SEQUENCE</scope>
    <source>
        <strain evidence="5">MA453B</strain>
    </source>
</reference>
<dbReference type="PANTHER" id="PTHR24296">
    <property type="entry name" value="CYTOCHROME P450"/>
    <property type="match status" value="1"/>
</dbReference>
<protein>
    <submittedName>
        <fullName evidence="5">20750_t:CDS:1</fullName>
    </submittedName>
</protein>
<keyword evidence="3" id="KW-0560">Oxidoreductase</keyword>
<dbReference type="GO" id="GO:0016705">
    <property type="term" value="F:oxidoreductase activity, acting on paired donors, with incorporation or reduction of molecular oxygen"/>
    <property type="evidence" value="ECO:0007669"/>
    <property type="project" value="InterPro"/>
</dbReference>
<evidence type="ECO:0000313" key="5">
    <source>
        <dbReference type="EMBL" id="CAG8828166.1"/>
    </source>
</evidence>
<dbReference type="InterPro" id="IPR036396">
    <property type="entry name" value="Cyt_P450_sf"/>
</dbReference>
<dbReference type="OrthoDB" id="1470350at2759"/>
<dbReference type="AlphaFoldDB" id="A0A9N9PK19"/>
<dbReference type="InterPro" id="IPR001128">
    <property type="entry name" value="Cyt_P450"/>
</dbReference>
<dbReference type="GO" id="GO:0004497">
    <property type="term" value="F:monooxygenase activity"/>
    <property type="evidence" value="ECO:0007669"/>
    <property type="project" value="InterPro"/>
</dbReference>
<comment type="similarity">
    <text evidence="1">Belongs to the cytochrome P450 family.</text>
</comment>
<feature type="non-terminal residue" evidence="5">
    <location>
        <position position="1"/>
    </location>
</feature>
<dbReference type="Gene3D" id="1.10.630.10">
    <property type="entry name" value="Cytochrome P450"/>
    <property type="match status" value="1"/>
</dbReference>
<feature type="non-terminal residue" evidence="5">
    <location>
        <position position="133"/>
    </location>
</feature>
<evidence type="ECO:0000256" key="1">
    <source>
        <dbReference type="ARBA" id="ARBA00010617"/>
    </source>
</evidence>
<keyword evidence="6" id="KW-1185">Reference proteome</keyword>
<proteinExistence type="inferred from homology"/>